<proteinExistence type="predicted"/>
<reference evidence="1" key="2">
    <citation type="journal article" date="2015" name="Data Brief">
        <title>Shoot transcriptome of the giant reed, Arundo donax.</title>
        <authorList>
            <person name="Barrero R.A."/>
            <person name="Guerrero F.D."/>
            <person name="Moolhuijzen P."/>
            <person name="Goolsby J.A."/>
            <person name="Tidwell J."/>
            <person name="Bellgard S.E."/>
            <person name="Bellgard M.I."/>
        </authorList>
    </citation>
    <scope>NUCLEOTIDE SEQUENCE</scope>
    <source>
        <tissue evidence="1">Shoot tissue taken approximately 20 cm above the soil surface</tissue>
    </source>
</reference>
<dbReference type="AlphaFoldDB" id="A0A0A9GY08"/>
<sequence length="25" mass="3065">MVYHSNGPHWILLFRLLQLCLRQLL</sequence>
<name>A0A0A9GY08_ARUDO</name>
<reference evidence="1" key="1">
    <citation type="submission" date="2014-09" db="EMBL/GenBank/DDBJ databases">
        <authorList>
            <person name="Magalhaes I.L.F."/>
            <person name="Oliveira U."/>
            <person name="Santos F.R."/>
            <person name="Vidigal T.H.D.A."/>
            <person name="Brescovit A.D."/>
            <person name="Santos A.J."/>
        </authorList>
    </citation>
    <scope>NUCLEOTIDE SEQUENCE</scope>
    <source>
        <tissue evidence="1">Shoot tissue taken approximately 20 cm above the soil surface</tissue>
    </source>
</reference>
<organism evidence="1">
    <name type="scientific">Arundo donax</name>
    <name type="common">Giant reed</name>
    <name type="synonym">Donax arundinaceus</name>
    <dbReference type="NCBI Taxonomy" id="35708"/>
    <lineage>
        <taxon>Eukaryota</taxon>
        <taxon>Viridiplantae</taxon>
        <taxon>Streptophyta</taxon>
        <taxon>Embryophyta</taxon>
        <taxon>Tracheophyta</taxon>
        <taxon>Spermatophyta</taxon>
        <taxon>Magnoliopsida</taxon>
        <taxon>Liliopsida</taxon>
        <taxon>Poales</taxon>
        <taxon>Poaceae</taxon>
        <taxon>PACMAD clade</taxon>
        <taxon>Arundinoideae</taxon>
        <taxon>Arundineae</taxon>
        <taxon>Arundo</taxon>
    </lineage>
</organism>
<dbReference type="EMBL" id="GBRH01168016">
    <property type="protein sequence ID" value="JAE29880.1"/>
    <property type="molecule type" value="Transcribed_RNA"/>
</dbReference>
<accession>A0A0A9GY08</accession>
<protein>
    <submittedName>
        <fullName evidence="1">Uncharacterized protein</fullName>
    </submittedName>
</protein>
<evidence type="ECO:0000313" key="1">
    <source>
        <dbReference type="EMBL" id="JAE29880.1"/>
    </source>
</evidence>